<evidence type="ECO:0000313" key="3">
    <source>
        <dbReference type="Proteomes" id="UP000237798"/>
    </source>
</evidence>
<dbReference type="Proteomes" id="UP000237798">
    <property type="component" value="Unassembled WGS sequence"/>
</dbReference>
<reference evidence="2 3" key="1">
    <citation type="submission" date="2018-03" db="EMBL/GenBank/DDBJ databases">
        <title>Genome sequence of Clostridium luticellarii DSM 29923.</title>
        <authorList>
            <person name="Poehlein A."/>
            <person name="Daniel R."/>
        </authorList>
    </citation>
    <scope>NUCLEOTIDE SEQUENCE [LARGE SCALE GENOMIC DNA]</scope>
    <source>
        <strain evidence="2 3">DSM 29923</strain>
    </source>
</reference>
<dbReference type="AlphaFoldDB" id="A0A2T0BLG7"/>
<sequence length="89" mass="10274">MDFVFKNFSSVLKILLILIAIFIFIRIIPLLVAVGVVVFACFKVKKYLKNRKMNKSVHSRKSNAGKAKKDSFDFHHGKIIDVDYDEVEK</sequence>
<proteinExistence type="predicted"/>
<evidence type="ECO:0000313" key="2">
    <source>
        <dbReference type="EMBL" id="PRR84683.1"/>
    </source>
</evidence>
<keyword evidence="1" id="KW-1133">Transmembrane helix</keyword>
<evidence type="ECO:0008006" key="4">
    <source>
        <dbReference type="Google" id="ProtNLM"/>
    </source>
</evidence>
<dbReference type="EMBL" id="PVXP01000036">
    <property type="protein sequence ID" value="PRR84683.1"/>
    <property type="molecule type" value="Genomic_DNA"/>
</dbReference>
<evidence type="ECO:0000256" key="1">
    <source>
        <dbReference type="SAM" id="Phobius"/>
    </source>
</evidence>
<keyword evidence="1" id="KW-0472">Membrane</keyword>
<dbReference type="OrthoDB" id="1915860at2"/>
<protein>
    <recommendedName>
        <fullName evidence="4">DUF4834 domain-containing protein</fullName>
    </recommendedName>
</protein>
<keyword evidence="1" id="KW-0812">Transmembrane</keyword>
<accession>A0A2T0BLG7</accession>
<comment type="caution">
    <text evidence="2">The sequence shown here is derived from an EMBL/GenBank/DDBJ whole genome shotgun (WGS) entry which is preliminary data.</text>
</comment>
<name>A0A2T0BLG7_9CLOT</name>
<gene>
    <name evidence="2" type="ORF">CLLU_23670</name>
</gene>
<organism evidence="2 3">
    <name type="scientific">Clostridium luticellarii</name>
    <dbReference type="NCBI Taxonomy" id="1691940"/>
    <lineage>
        <taxon>Bacteria</taxon>
        <taxon>Bacillati</taxon>
        <taxon>Bacillota</taxon>
        <taxon>Clostridia</taxon>
        <taxon>Eubacteriales</taxon>
        <taxon>Clostridiaceae</taxon>
        <taxon>Clostridium</taxon>
    </lineage>
</organism>
<dbReference type="RefSeq" id="WP_106009987.1">
    <property type="nucleotide sequence ID" value="NZ_JALCPJ010000005.1"/>
</dbReference>
<feature type="transmembrane region" description="Helical" evidence="1">
    <location>
        <begin position="14"/>
        <end position="42"/>
    </location>
</feature>
<keyword evidence="3" id="KW-1185">Reference proteome</keyword>